<dbReference type="InterPro" id="IPR002938">
    <property type="entry name" value="FAD-bd"/>
</dbReference>
<accession>A0A4Z0M0X1</accession>
<dbReference type="NCBIfam" id="TIGR01988">
    <property type="entry name" value="Ubi-OHases"/>
    <property type="match status" value="1"/>
</dbReference>
<keyword evidence="4" id="KW-0285">Flavoprotein</keyword>
<reference evidence="10 11" key="1">
    <citation type="submission" date="2019-04" db="EMBL/GenBank/DDBJ databases">
        <title>Taxonomy of novel Haliea sp. from mangrove soil of West Coast of India.</title>
        <authorList>
            <person name="Verma A."/>
            <person name="Kumar P."/>
            <person name="Krishnamurthi S."/>
        </authorList>
    </citation>
    <scope>NUCLEOTIDE SEQUENCE [LARGE SCALE GENOMIC DNA]</scope>
    <source>
        <strain evidence="10 11">SAOS-164</strain>
    </source>
</reference>
<dbReference type="GO" id="GO:0006744">
    <property type="term" value="P:ubiquinone biosynthetic process"/>
    <property type="evidence" value="ECO:0007669"/>
    <property type="project" value="UniProtKB-UniPathway"/>
</dbReference>
<dbReference type="PANTHER" id="PTHR43876">
    <property type="entry name" value="UBIQUINONE BIOSYNTHESIS MONOOXYGENASE COQ6, MITOCHONDRIAL"/>
    <property type="match status" value="1"/>
</dbReference>
<dbReference type="InterPro" id="IPR036188">
    <property type="entry name" value="FAD/NAD-bd_sf"/>
</dbReference>
<dbReference type="InterPro" id="IPR010971">
    <property type="entry name" value="UbiH/COQ6"/>
</dbReference>
<gene>
    <name evidence="10" type="ORF">E4634_12420</name>
</gene>
<comment type="similarity">
    <text evidence="3">Belongs to the UbiH/COQ6 family.</text>
</comment>
<keyword evidence="5" id="KW-0274">FAD</keyword>
<name>A0A4Z0M0X1_9GAMM</name>
<sequence>MSGESRHDVVIVGAGIAGTALALALADSGLSIALVEARPLQRSALPDARDLESFDLRVSALTPASVGFLETLGAWDTIDTYRHCPYHHMTVWDAEGTGRIEFDRDEIDAPRLGSIVENRAIVDALLAALERNAGSVRPLSPVRVESIERESDGTQCLQLEDGATLRTALVVGADGALSRVRGLFDFATREWDYGHRGIVATVQTERPHADTAWQRFLASGPLALLPLPGTPQAHFCSIVWSITDALAEELLAMDSADFCAALGEASEHCLGEVTGVGQRAGFPLRQRHARDYVQPGVALVGDAAHTIHPLAGQGINLGLADVAALARELAAARERGEAPGDIAVLRRYQRQRKGENLAMMAAMEGFKRLFESESLPLRWLRNAGMRGVADIAPLKQRLMRHAMGIQ</sequence>
<dbReference type="Proteomes" id="UP000298050">
    <property type="component" value="Unassembled WGS sequence"/>
</dbReference>
<proteinExistence type="inferred from homology"/>
<dbReference type="Pfam" id="PF01494">
    <property type="entry name" value="FAD_binding_3"/>
    <property type="match status" value="1"/>
</dbReference>
<dbReference type="AlphaFoldDB" id="A0A4Z0M0X1"/>
<comment type="subunit">
    <text evidence="8">Component of the Ubi complex metabolon, which regroups five ubiquinone biosynthesis proteins (UbiE, UbiF, UbiG, UbiH and UbiI) and two accessory factors (UbiK and the lipid-binding protein UbiJ).</text>
</comment>
<evidence type="ECO:0000256" key="2">
    <source>
        <dbReference type="ARBA" id="ARBA00004749"/>
    </source>
</evidence>
<dbReference type="PRINTS" id="PR00420">
    <property type="entry name" value="RNGMNOXGNASE"/>
</dbReference>
<organism evidence="10 11">
    <name type="scientific">Mangrovimicrobium sediminis</name>
    <dbReference type="NCBI Taxonomy" id="2562682"/>
    <lineage>
        <taxon>Bacteria</taxon>
        <taxon>Pseudomonadati</taxon>
        <taxon>Pseudomonadota</taxon>
        <taxon>Gammaproteobacteria</taxon>
        <taxon>Cellvibrionales</taxon>
        <taxon>Halieaceae</taxon>
        <taxon>Mangrovimicrobium</taxon>
    </lineage>
</organism>
<dbReference type="FunFam" id="3.50.50.60:FF:000021">
    <property type="entry name" value="Ubiquinone biosynthesis monooxygenase COQ6"/>
    <property type="match status" value="1"/>
</dbReference>
<keyword evidence="11" id="KW-1185">Reference proteome</keyword>
<evidence type="ECO:0000256" key="1">
    <source>
        <dbReference type="ARBA" id="ARBA00001974"/>
    </source>
</evidence>
<protein>
    <submittedName>
        <fullName evidence="10">FAD-dependent oxidoreductase</fullName>
    </submittedName>
</protein>
<comment type="cofactor">
    <cofactor evidence="1">
        <name>FAD</name>
        <dbReference type="ChEBI" id="CHEBI:57692"/>
    </cofactor>
</comment>
<evidence type="ECO:0000313" key="10">
    <source>
        <dbReference type="EMBL" id="TGD73181.1"/>
    </source>
</evidence>
<dbReference type="PROSITE" id="PS01304">
    <property type="entry name" value="UBIH"/>
    <property type="match status" value="1"/>
</dbReference>
<evidence type="ECO:0000313" key="11">
    <source>
        <dbReference type="Proteomes" id="UP000298050"/>
    </source>
</evidence>
<evidence type="ECO:0000256" key="5">
    <source>
        <dbReference type="ARBA" id="ARBA00022827"/>
    </source>
</evidence>
<evidence type="ECO:0000256" key="4">
    <source>
        <dbReference type="ARBA" id="ARBA00022630"/>
    </source>
</evidence>
<dbReference type="GO" id="GO:0004497">
    <property type="term" value="F:monooxygenase activity"/>
    <property type="evidence" value="ECO:0007669"/>
    <property type="project" value="UniProtKB-KW"/>
</dbReference>
<dbReference type="PANTHER" id="PTHR43876:SF7">
    <property type="entry name" value="UBIQUINONE BIOSYNTHESIS MONOOXYGENASE COQ6, MITOCHONDRIAL"/>
    <property type="match status" value="1"/>
</dbReference>
<dbReference type="SUPFAM" id="SSF51905">
    <property type="entry name" value="FAD/NAD(P)-binding domain"/>
    <property type="match status" value="1"/>
</dbReference>
<comment type="pathway">
    <text evidence="2">Cofactor biosynthesis; ubiquinone biosynthesis.</text>
</comment>
<evidence type="ECO:0000256" key="8">
    <source>
        <dbReference type="ARBA" id="ARBA00065734"/>
    </source>
</evidence>
<feature type="domain" description="FAD-binding" evidence="9">
    <location>
        <begin position="7"/>
        <end position="353"/>
    </location>
</feature>
<dbReference type="OrthoDB" id="9769565at2"/>
<keyword evidence="6" id="KW-0560">Oxidoreductase</keyword>
<evidence type="ECO:0000256" key="3">
    <source>
        <dbReference type="ARBA" id="ARBA00005349"/>
    </source>
</evidence>
<dbReference type="EMBL" id="SRLE01000008">
    <property type="protein sequence ID" value="TGD73181.1"/>
    <property type="molecule type" value="Genomic_DNA"/>
</dbReference>
<dbReference type="Gene3D" id="3.50.50.60">
    <property type="entry name" value="FAD/NAD(P)-binding domain"/>
    <property type="match status" value="2"/>
</dbReference>
<dbReference type="InterPro" id="IPR018168">
    <property type="entry name" value="Ubi_Hdrlase_CS"/>
</dbReference>
<comment type="caution">
    <text evidence="10">The sequence shown here is derived from an EMBL/GenBank/DDBJ whole genome shotgun (WGS) entry which is preliminary data.</text>
</comment>
<dbReference type="GO" id="GO:0071949">
    <property type="term" value="F:FAD binding"/>
    <property type="evidence" value="ECO:0007669"/>
    <property type="project" value="InterPro"/>
</dbReference>
<evidence type="ECO:0000256" key="7">
    <source>
        <dbReference type="ARBA" id="ARBA00023033"/>
    </source>
</evidence>
<dbReference type="UniPathway" id="UPA00232"/>
<dbReference type="GO" id="GO:0110142">
    <property type="term" value="C:ubiquinone biosynthesis complex"/>
    <property type="evidence" value="ECO:0007669"/>
    <property type="project" value="UniProtKB-ARBA"/>
</dbReference>
<evidence type="ECO:0000256" key="6">
    <source>
        <dbReference type="ARBA" id="ARBA00023002"/>
    </source>
</evidence>
<evidence type="ECO:0000259" key="9">
    <source>
        <dbReference type="Pfam" id="PF01494"/>
    </source>
</evidence>
<keyword evidence="7" id="KW-0503">Monooxygenase</keyword>
<dbReference type="GO" id="GO:0016705">
    <property type="term" value="F:oxidoreductase activity, acting on paired donors, with incorporation or reduction of molecular oxygen"/>
    <property type="evidence" value="ECO:0007669"/>
    <property type="project" value="InterPro"/>
</dbReference>
<dbReference type="InterPro" id="IPR051205">
    <property type="entry name" value="UbiH/COQ6_monooxygenase"/>
</dbReference>